<name>A0A261XYD1_9FUNG</name>
<accession>A0A261XYD1</accession>
<dbReference type="OrthoDB" id="614844at2759"/>
<keyword evidence="7 12" id="KW-0812">Transmembrane</keyword>
<dbReference type="GO" id="GO:0004578">
    <property type="term" value="F:chitobiosyldiphosphodolichol beta-mannosyltransferase activity"/>
    <property type="evidence" value="ECO:0007669"/>
    <property type="project" value="UniProtKB-EC"/>
</dbReference>
<dbReference type="Proteomes" id="UP000242875">
    <property type="component" value="Unassembled WGS sequence"/>
</dbReference>
<evidence type="ECO:0000256" key="12">
    <source>
        <dbReference type="SAM" id="Phobius"/>
    </source>
</evidence>
<keyword evidence="10 12" id="KW-0472">Membrane</keyword>
<proteinExistence type="predicted"/>
<evidence type="ECO:0000256" key="9">
    <source>
        <dbReference type="ARBA" id="ARBA00022989"/>
    </source>
</evidence>
<evidence type="ECO:0000256" key="10">
    <source>
        <dbReference type="ARBA" id="ARBA00023136"/>
    </source>
</evidence>
<evidence type="ECO:0000313" key="14">
    <source>
        <dbReference type="Proteomes" id="UP000242875"/>
    </source>
</evidence>
<evidence type="ECO:0000256" key="3">
    <source>
        <dbReference type="ARBA" id="ARBA00012611"/>
    </source>
</evidence>
<keyword evidence="8" id="KW-0256">Endoplasmic reticulum</keyword>
<evidence type="ECO:0000256" key="11">
    <source>
        <dbReference type="ARBA" id="ARBA00024899"/>
    </source>
</evidence>
<protein>
    <recommendedName>
        <fullName evidence="4">Chitobiosyldiphosphodolichol beta-mannosyltransferase</fullName>
        <ecNumber evidence="3">2.4.1.142</ecNumber>
    </recommendedName>
</protein>
<dbReference type="EMBL" id="MVBO01000089">
    <property type="protein sequence ID" value="OZJ03352.1"/>
    <property type="molecule type" value="Genomic_DNA"/>
</dbReference>
<comment type="function">
    <text evidence="11">Participates in the formation of the lipid-linked precursor oligosaccharide for N-glycosylation. Involved in assembling the dolichol-pyrophosphate-GlcNAc(2)-Man(5) intermediate on the cytoplasmic surface of the ER.</text>
</comment>
<dbReference type="PANTHER" id="PTHR13036:SF0">
    <property type="entry name" value="CHITOBIOSYLDIPHOSPHODOLICHOL BETA-MANNOSYLTRANSFERASE"/>
    <property type="match status" value="1"/>
</dbReference>
<dbReference type="EC" id="2.4.1.142" evidence="3"/>
<evidence type="ECO:0000256" key="1">
    <source>
        <dbReference type="ARBA" id="ARBA00004389"/>
    </source>
</evidence>
<dbReference type="InterPro" id="IPR026051">
    <property type="entry name" value="ALG1-like"/>
</dbReference>
<feature type="transmembrane region" description="Helical" evidence="12">
    <location>
        <begin position="16"/>
        <end position="37"/>
    </location>
</feature>
<dbReference type="Gene3D" id="3.40.50.2000">
    <property type="entry name" value="Glycogen Phosphorylase B"/>
    <property type="match status" value="1"/>
</dbReference>
<evidence type="ECO:0000256" key="6">
    <source>
        <dbReference type="ARBA" id="ARBA00022679"/>
    </source>
</evidence>
<comment type="pathway">
    <text evidence="2">Protein modification; protein glycosylation.</text>
</comment>
<keyword evidence="5" id="KW-0328">Glycosyltransferase</keyword>
<evidence type="ECO:0000313" key="13">
    <source>
        <dbReference type="EMBL" id="OZJ03352.1"/>
    </source>
</evidence>
<sequence length="475" mass="53748">MAFMDFSNGGNFSAEGLALVVLVVWVLIGRVAKLYAFDTKNPMLRTRPQVQVVVLGDIGRSPRMQRHAVSLADAGWTAPSLRVTTNRYIRIRHVKQPKSVPEGLPKLFYLLWAPFKAVYMAAQLLYIMGIKANYPDFNPPSIPTLAIAQLICFLRKAWLVIDWHNFGYTMLGMKLGSEHPVVRWAQWYEKRFGDTAYAHITVTKTMAEELRTWPVKGKLLTFYDRPPAHFDRLSIDKIHDFLSTSTLGKSINGQIMDAATFLGDMSHPTSTLLTYKPDPAQDAMYRPSRPKLVISSTSWTEDEDFGVLLDAVQHYEDRAAASSTAYPNLLFIITGKGPQRDAYEQRISRMSLMHTRVVTTWLESREYPLLLGSADLGISLHKSSSGMDLPMKVVDMFGCGLPVCAIQFECLHELVTDGANGLIFNSASQLADQWEDLFVKHPKKLDQLRENVIFEYADDSWEKSWKSTLPDLFLD</sequence>
<keyword evidence="14" id="KW-1185">Reference proteome</keyword>
<evidence type="ECO:0000256" key="8">
    <source>
        <dbReference type="ARBA" id="ARBA00022824"/>
    </source>
</evidence>
<keyword evidence="6" id="KW-0808">Transferase</keyword>
<evidence type="ECO:0000256" key="5">
    <source>
        <dbReference type="ARBA" id="ARBA00022676"/>
    </source>
</evidence>
<feature type="transmembrane region" description="Helical" evidence="12">
    <location>
        <begin position="107"/>
        <end position="130"/>
    </location>
</feature>
<dbReference type="SUPFAM" id="SSF53756">
    <property type="entry name" value="UDP-Glycosyltransferase/glycogen phosphorylase"/>
    <property type="match status" value="1"/>
</dbReference>
<gene>
    <name evidence="13" type="ORF">BZG36_02993</name>
</gene>
<evidence type="ECO:0000256" key="4">
    <source>
        <dbReference type="ARBA" id="ARBA00015841"/>
    </source>
</evidence>
<evidence type="ECO:0000256" key="2">
    <source>
        <dbReference type="ARBA" id="ARBA00004922"/>
    </source>
</evidence>
<dbReference type="AlphaFoldDB" id="A0A261XYD1"/>
<dbReference type="PANTHER" id="PTHR13036">
    <property type="entry name" value="BETA1,4 MANNOSYLTRANSFERASE"/>
    <property type="match status" value="1"/>
</dbReference>
<organism evidence="13 14">
    <name type="scientific">Bifiguratus adelaidae</name>
    <dbReference type="NCBI Taxonomy" id="1938954"/>
    <lineage>
        <taxon>Eukaryota</taxon>
        <taxon>Fungi</taxon>
        <taxon>Fungi incertae sedis</taxon>
        <taxon>Mucoromycota</taxon>
        <taxon>Mucoromycotina</taxon>
        <taxon>Endogonomycetes</taxon>
        <taxon>Endogonales</taxon>
        <taxon>Endogonales incertae sedis</taxon>
        <taxon>Bifiguratus</taxon>
    </lineage>
</organism>
<dbReference type="Pfam" id="PF13692">
    <property type="entry name" value="Glyco_trans_1_4"/>
    <property type="match status" value="1"/>
</dbReference>
<comment type="caution">
    <text evidence="13">The sequence shown here is derived from an EMBL/GenBank/DDBJ whole genome shotgun (WGS) entry which is preliminary data.</text>
</comment>
<reference evidence="13 14" key="1">
    <citation type="journal article" date="2017" name="Mycologia">
        <title>Bifiguratus adelaidae, gen. et sp. nov., a new member of Mucoromycotina in endophytic and soil-dwelling habitats.</title>
        <authorList>
            <person name="Torres-Cruz T.J."/>
            <person name="Billingsley Tobias T.L."/>
            <person name="Almatruk M."/>
            <person name="Hesse C."/>
            <person name="Kuske C.R."/>
            <person name="Desiro A."/>
            <person name="Benucci G.M."/>
            <person name="Bonito G."/>
            <person name="Stajich J.E."/>
            <person name="Dunlap C."/>
            <person name="Arnold A.E."/>
            <person name="Porras-Alfaro A."/>
        </authorList>
    </citation>
    <scope>NUCLEOTIDE SEQUENCE [LARGE SCALE GENOMIC DNA]</scope>
    <source>
        <strain evidence="13 14">AZ0501</strain>
    </source>
</reference>
<dbReference type="GO" id="GO:0005789">
    <property type="term" value="C:endoplasmic reticulum membrane"/>
    <property type="evidence" value="ECO:0007669"/>
    <property type="project" value="UniProtKB-SubCell"/>
</dbReference>
<keyword evidence="9 12" id="KW-1133">Transmembrane helix</keyword>
<evidence type="ECO:0000256" key="7">
    <source>
        <dbReference type="ARBA" id="ARBA00022692"/>
    </source>
</evidence>
<comment type="subcellular location">
    <subcellularLocation>
        <location evidence="1">Endoplasmic reticulum membrane</location>
        <topology evidence="1">Single-pass membrane protein</topology>
    </subcellularLocation>
</comment>